<sequence>MEHRTRVAAAIKGLPVDRTPCAELVIGDELVQAMHGQEVVTFDHRLDFVQTMGLDAVCLHPCFALPAKQVPGARAAVFNDLGKWVDSGLFTFAVLDGPVGWGCRLLGFEELIVKLFKGHGDFQDIMAAVEHLNLATIERLAGNGINGILLADDIAYTRGPIVRPDVLRKTVFPSLIRQLEYAKQLGLPVFFHSDGNLTALLDDIAAAGFDGLQCIEALAGMDIGAVKAQYGNTLCLWGNLDPAQLLEDCDPAELARSVQQIIQAAGRGLIFGTSSGLFAGMRLDTIRTVYKTAQSTVPYPAGT</sequence>
<protein>
    <submittedName>
        <fullName evidence="2">Uroporphyrinogen-III decarboxylase</fullName>
    </submittedName>
</protein>
<dbReference type="GO" id="GO:0006779">
    <property type="term" value="P:porphyrin-containing compound biosynthetic process"/>
    <property type="evidence" value="ECO:0007669"/>
    <property type="project" value="InterPro"/>
</dbReference>
<dbReference type="PANTHER" id="PTHR47099">
    <property type="entry name" value="METHYLCOBAMIDE:COM METHYLTRANSFERASE MTBA"/>
    <property type="match status" value="1"/>
</dbReference>
<proteinExistence type="predicted"/>
<dbReference type="PANTHER" id="PTHR47099:SF1">
    <property type="entry name" value="METHYLCOBAMIDE:COM METHYLTRANSFERASE MTBA"/>
    <property type="match status" value="1"/>
</dbReference>
<reference evidence="2" key="1">
    <citation type="submission" date="2016-08" db="EMBL/GenBank/DDBJ databases">
        <authorList>
            <person name="Seilhamer J.J."/>
        </authorList>
    </citation>
    <scope>NUCLEOTIDE SEQUENCE</scope>
    <source>
        <strain evidence="2">86</strain>
    </source>
</reference>
<gene>
    <name evidence="2" type="ORF">KL86SPO_70025</name>
</gene>
<dbReference type="InterPro" id="IPR052024">
    <property type="entry name" value="Methanogen_methyltrans"/>
</dbReference>
<dbReference type="GO" id="GO:0004853">
    <property type="term" value="F:uroporphyrinogen decarboxylase activity"/>
    <property type="evidence" value="ECO:0007669"/>
    <property type="project" value="InterPro"/>
</dbReference>
<feature type="domain" description="Uroporphyrinogen decarboxylase (URO-D)" evidence="1">
    <location>
        <begin position="93"/>
        <end position="294"/>
    </location>
</feature>
<accession>A0A212M0C0</accession>
<dbReference type="SUPFAM" id="SSF51726">
    <property type="entry name" value="UROD/MetE-like"/>
    <property type="match status" value="1"/>
</dbReference>
<dbReference type="Gene3D" id="3.20.20.210">
    <property type="match status" value="1"/>
</dbReference>
<evidence type="ECO:0000259" key="1">
    <source>
        <dbReference type="Pfam" id="PF01208"/>
    </source>
</evidence>
<dbReference type="InterPro" id="IPR038071">
    <property type="entry name" value="UROD/MetE-like_sf"/>
</dbReference>
<dbReference type="RefSeq" id="WP_288185655.1">
    <property type="nucleotide sequence ID" value="NZ_LT608335.1"/>
</dbReference>
<dbReference type="AlphaFoldDB" id="A0A212M0C0"/>
<name>A0A212M0C0_9FIRM</name>
<organism evidence="2">
    <name type="scientific">uncultured Sporomusa sp</name>
    <dbReference type="NCBI Taxonomy" id="307249"/>
    <lineage>
        <taxon>Bacteria</taxon>
        <taxon>Bacillati</taxon>
        <taxon>Bacillota</taxon>
        <taxon>Negativicutes</taxon>
        <taxon>Selenomonadales</taxon>
        <taxon>Sporomusaceae</taxon>
        <taxon>Sporomusa</taxon>
        <taxon>environmental samples</taxon>
    </lineage>
</organism>
<dbReference type="EMBL" id="FMJE01000007">
    <property type="protein sequence ID" value="SCM83167.1"/>
    <property type="molecule type" value="Genomic_DNA"/>
</dbReference>
<evidence type="ECO:0000313" key="2">
    <source>
        <dbReference type="EMBL" id="SCM83167.1"/>
    </source>
</evidence>
<dbReference type="Pfam" id="PF01208">
    <property type="entry name" value="URO-D"/>
    <property type="match status" value="1"/>
</dbReference>
<dbReference type="InterPro" id="IPR000257">
    <property type="entry name" value="Uroporphyrinogen_deCOase"/>
</dbReference>